<organism evidence="2">
    <name type="scientific">Sesamum angustifolium</name>
    <dbReference type="NCBI Taxonomy" id="2727405"/>
    <lineage>
        <taxon>Eukaryota</taxon>
        <taxon>Viridiplantae</taxon>
        <taxon>Streptophyta</taxon>
        <taxon>Embryophyta</taxon>
        <taxon>Tracheophyta</taxon>
        <taxon>Spermatophyta</taxon>
        <taxon>Magnoliopsida</taxon>
        <taxon>eudicotyledons</taxon>
        <taxon>Gunneridae</taxon>
        <taxon>Pentapetalae</taxon>
        <taxon>asterids</taxon>
        <taxon>lamiids</taxon>
        <taxon>Lamiales</taxon>
        <taxon>Pedaliaceae</taxon>
        <taxon>Sesamum</taxon>
    </lineage>
</organism>
<evidence type="ECO:0000256" key="1">
    <source>
        <dbReference type="SAM" id="MobiDB-lite"/>
    </source>
</evidence>
<feature type="compositionally biased region" description="Polar residues" evidence="1">
    <location>
        <begin position="58"/>
        <end position="68"/>
    </location>
</feature>
<dbReference type="AlphaFoldDB" id="A0AAW2LGS8"/>
<dbReference type="EMBL" id="JACGWK010000014">
    <property type="protein sequence ID" value="KAL0317391.1"/>
    <property type="molecule type" value="Genomic_DNA"/>
</dbReference>
<name>A0AAW2LGS8_9LAMI</name>
<feature type="region of interest" description="Disordered" evidence="1">
    <location>
        <begin position="1"/>
        <end position="75"/>
    </location>
</feature>
<gene>
    <name evidence="2" type="ORF">Sangu_2153400</name>
</gene>
<evidence type="ECO:0000313" key="2">
    <source>
        <dbReference type="EMBL" id="KAL0317391.1"/>
    </source>
</evidence>
<sequence>MAAASASRPLGSKTEGYTTFKPKIMKGKRGFGGKGVEGCLPKGRRHSSAPSRYINDQPLDSTLCSPNGNRGYIKP</sequence>
<reference evidence="2" key="1">
    <citation type="submission" date="2020-06" db="EMBL/GenBank/DDBJ databases">
        <authorList>
            <person name="Li T."/>
            <person name="Hu X."/>
            <person name="Zhang T."/>
            <person name="Song X."/>
            <person name="Zhang H."/>
            <person name="Dai N."/>
            <person name="Sheng W."/>
            <person name="Hou X."/>
            <person name="Wei L."/>
        </authorList>
    </citation>
    <scope>NUCLEOTIDE SEQUENCE</scope>
    <source>
        <strain evidence="2">G01</strain>
        <tissue evidence="2">Leaf</tissue>
    </source>
</reference>
<proteinExistence type="predicted"/>
<reference evidence="2" key="2">
    <citation type="journal article" date="2024" name="Plant">
        <title>Genomic evolution and insights into agronomic trait innovations of Sesamum species.</title>
        <authorList>
            <person name="Miao H."/>
            <person name="Wang L."/>
            <person name="Qu L."/>
            <person name="Liu H."/>
            <person name="Sun Y."/>
            <person name="Le M."/>
            <person name="Wang Q."/>
            <person name="Wei S."/>
            <person name="Zheng Y."/>
            <person name="Lin W."/>
            <person name="Duan Y."/>
            <person name="Cao H."/>
            <person name="Xiong S."/>
            <person name="Wang X."/>
            <person name="Wei L."/>
            <person name="Li C."/>
            <person name="Ma Q."/>
            <person name="Ju M."/>
            <person name="Zhao R."/>
            <person name="Li G."/>
            <person name="Mu C."/>
            <person name="Tian Q."/>
            <person name="Mei H."/>
            <person name="Zhang T."/>
            <person name="Gao T."/>
            <person name="Zhang H."/>
        </authorList>
    </citation>
    <scope>NUCLEOTIDE SEQUENCE</scope>
    <source>
        <strain evidence="2">G01</strain>
    </source>
</reference>
<accession>A0AAW2LGS8</accession>
<protein>
    <submittedName>
        <fullName evidence="2">Uncharacterized protein</fullName>
    </submittedName>
</protein>
<dbReference type="PANTHER" id="PTHR36619">
    <property type="entry name" value="OS04G0208900 PROTEIN"/>
    <property type="match status" value="1"/>
</dbReference>
<dbReference type="PANTHER" id="PTHR36619:SF3">
    <property type="entry name" value="TRANSMEMBRANE PROTEIN"/>
    <property type="match status" value="1"/>
</dbReference>
<comment type="caution">
    <text evidence="2">The sequence shown here is derived from an EMBL/GenBank/DDBJ whole genome shotgun (WGS) entry which is preliminary data.</text>
</comment>